<sequence length="93" mass="11184">MKKRLTKKEMIEKRNSDFEIIRRLNRVKVMSVFMSSKLHFNCNLQNELKGCTPMLFSYFADDISYVSNELRKREHGGVKGWYENQRDIAENYK</sequence>
<reference evidence="1" key="1">
    <citation type="journal article" date="2018" name="Genome Biol.">
        <title>SKESA: strategic k-mer extension for scrupulous assemblies.</title>
        <authorList>
            <person name="Souvorov A."/>
            <person name="Agarwala R."/>
            <person name="Lipman D.J."/>
        </authorList>
    </citation>
    <scope>NUCLEOTIDE SEQUENCE</scope>
    <source>
        <strain evidence="1">Salmonella enterica</strain>
    </source>
</reference>
<protein>
    <submittedName>
        <fullName evidence="1">Uncharacterized protein</fullName>
    </submittedName>
</protein>
<accession>A0A6Y5LMC6</accession>
<proteinExistence type="predicted"/>
<reference evidence="1" key="2">
    <citation type="submission" date="2019-10" db="EMBL/GenBank/DDBJ databases">
        <authorList>
            <consortium name="NCBI Pathogen Detection Project"/>
        </authorList>
    </citation>
    <scope>NUCLEOTIDE SEQUENCE</scope>
    <source>
        <strain evidence="1">Salmonella enterica</strain>
    </source>
</reference>
<dbReference type="EMBL" id="DAAHJH010000019">
    <property type="protein sequence ID" value="HAB6340873.1"/>
    <property type="molecule type" value="Genomic_DNA"/>
</dbReference>
<dbReference type="AlphaFoldDB" id="A0A6Y5LMC6"/>
<organism evidence="1">
    <name type="scientific">Salmonella diarizonae</name>
    <dbReference type="NCBI Taxonomy" id="59204"/>
    <lineage>
        <taxon>Bacteria</taxon>
        <taxon>Pseudomonadati</taxon>
        <taxon>Pseudomonadota</taxon>
        <taxon>Gammaproteobacteria</taxon>
        <taxon>Enterobacterales</taxon>
        <taxon>Enterobacteriaceae</taxon>
        <taxon>Salmonella</taxon>
    </lineage>
</organism>
<comment type="caution">
    <text evidence="1">The sequence shown here is derived from an EMBL/GenBank/DDBJ whole genome shotgun (WGS) entry which is preliminary data.</text>
</comment>
<dbReference type="InterPro" id="IPR057872">
    <property type="entry name" value="Derepression"/>
</dbReference>
<dbReference type="Pfam" id="PF25738">
    <property type="entry name" value="Derepression"/>
    <property type="match status" value="1"/>
</dbReference>
<evidence type="ECO:0000313" key="1">
    <source>
        <dbReference type="EMBL" id="HAB6340873.1"/>
    </source>
</evidence>
<name>A0A6Y5LMC6_SALDZ</name>
<gene>
    <name evidence="1" type="ORF">GB480_18565</name>
</gene>